<dbReference type="PANTHER" id="PTHR33164">
    <property type="entry name" value="TRANSCRIPTIONAL REGULATOR, MARR FAMILY"/>
    <property type="match status" value="1"/>
</dbReference>
<dbReference type="InterPro" id="IPR036390">
    <property type="entry name" value="WH_DNA-bd_sf"/>
</dbReference>
<evidence type="ECO:0000313" key="5">
    <source>
        <dbReference type="Proteomes" id="UP000198956"/>
    </source>
</evidence>
<dbReference type="EMBL" id="CP080764">
    <property type="protein sequence ID" value="QYY42734.1"/>
    <property type="molecule type" value="Genomic_DNA"/>
</dbReference>
<dbReference type="GeneID" id="97143334"/>
<dbReference type="InterPro" id="IPR011991">
    <property type="entry name" value="ArsR-like_HTH"/>
</dbReference>
<dbReference type="PANTHER" id="PTHR33164:SF99">
    <property type="entry name" value="MARR FAMILY REGULATORY PROTEIN"/>
    <property type="match status" value="1"/>
</dbReference>
<dbReference type="InterPro" id="IPR039422">
    <property type="entry name" value="MarR/SlyA-like"/>
</dbReference>
<dbReference type="Proteomes" id="UP000198956">
    <property type="component" value="Unassembled WGS sequence"/>
</dbReference>
<dbReference type="AlphaFoldDB" id="A0A1G8AIN1"/>
<sequence>MQNASKQIRLLLRQINQMTFELLSREIAAFNITGPQFLVLRCLKDEPQRISDISRQLCLSNSTVSGIVDRLEENGYVRRVRDEKDRRVVWVFFSEKVKALCREVPALRDDYFDGIFAGVSEDEIKNIVNALQLLADRLKEKIKEKK</sequence>
<keyword evidence="1 4" id="KW-0238">DNA-binding</keyword>
<dbReference type="GO" id="GO:0003677">
    <property type="term" value="F:DNA binding"/>
    <property type="evidence" value="ECO:0007669"/>
    <property type="project" value="UniProtKB-KW"/>
</dbReference>
<organism evidence="4 5">
    <name type="scientific">Aneurinibacillus thermoaerophilus</name>
    <dbReference type="NCBI Taxonomy" id="143495"/>
    <lineage>
        <taxon>Bacteria</taxon>
        <taxon>Bacillati</taxon>
        <taxon>Bacillota</taxon>
        <taxon>Bacilli</taxon>
        <taxon>Bacillales</taxon>
        <taxon>Paenibacillaceae</taxon>
        <taxon>Aneurinibacillus group</taxon>
        <taxon>Aneurinibacillus</taxon>
    </lineage>
</organism>
<dbReference type="InterPro" id="IPR036388">
    <property type="entry name" value="WH-like_DNA-bd_sf"/>
</dbReference>
<dbReference type="GO" id="GO:0003700">
    <property type="term" value="F:DNA-binding transcription factor activity"/>
    <property type="evidence" value="ECO:0007669"/>
    <property type="project" value="InterPro"/>
</dbReference>
<evidence type="ECO:0000259" key="2">
    <source>
        <dbReference type="PROSITE" id="PS50995"/>
    </source>
</evidence>
<dbReference type="RefSeq" id="WP_057897285.1">
    <property type="nucleotide sequence ID" value="NZ_CP080764.1"/>
</dbReference>
<proteinExistence type="predicted"/>
<feature type="domain" description="HTH marR-type" evidence="2">
    <location>
        <begin position="1"/>
        <end position="136"/>
    </location>
</feature>
<dbReference type="EMBL" id="FNDE01000016">
    <property type="protein sequence ID" value="SDH20814.1"/>
    <property type="molecule type" value="Genomic_DNA"/>
</dbReference>
<dbReference type="OrthoDB" id="49580at2"/>
<reference evidence="3 6" key="2">
    <citation type="submission" date="2021-08" db="EMBL/GenBank/DDBJ databases">
        <title>Complete genome sequence of the strain Aneurinibacillus thermoaerophilus CCM 8960.</title>
        <authorList>
            <person name="Musilova J."/>
            <person name="Kourilova X."/>
            <person name="Pernicova I."/>
            <person name="Bezdicek M."/>
            <person name="Lengerova M."/>
            <person name="Obruca S."/>
            <person name="Sedlar K."/>
        </authorList>
    </citation>
    <scope>NUCLEOTIDE SEQUENCE [LARGE SCALE GENOMIC DNA]</scope>
    <source>
        <strain evidence="3 6">CCM 8960</strain>
    </source>
</reference>
<dbReference type="CDD" id="cd00090">
    <property type="entry name" value="HTH_ARSR"/>
    <property type="match status" value="1"/>
</dbReference>
<reference evidence="4 5" key="1">
    <citation type="submission" date="2016-10" db="EMBL/GenBank/DDBJ databases">
        <authorList>
            <person name="de Groot N.N."/>
        </authorList>
    </citation>
    <scope>NUCLEOTIDE SEQUENCE [LARGE SCALE GENOMIC DNA]</scope>
    <source>
        <strain evidence="4 5">L 420-91</strain>
    </source>
</reference>
<dbReference type="Proteomes" id="UP000826616">
    <property type="component" value="Chromosome"/>
</dbReference>
<accession>A0A1G8AIN1</accession>
<dbReference type="PROSITE" id="PS50995">
    <property type="entry name" value="HTH_MARR_2"/>
    <property type="match status" value="1"/>
</dbReference>
<name>A0A1G8AIN1_ANETH</name>
<dbReference type="InterPro" id="IPR000835">
    <property type="entry name" value="HTH_MarR-typ"/>
</dbReference>
<dbReference type="SUPFAM" id="SSF46785">
    <property type="entry name" value="Winged helix' DNA-binding domain"/>
    <property type="match status" value="1"/>
</dbReference>
<evidence type="ECO:0000313" key="3">
    <source>
        <dbReference type="EMBL" id="QYY42734.1"/>
    </source>
</evidence>
<evidence type="ECO:0000256" key="1">
    <source>
        <dbReference type="ARBA" id="ARBA00023125"/>
    </source>
</evidence>
<evidence type="ECO:0000313" key="4">
    <source>
        <dbReference type="EMBL" id="SDH20814.1"/>
    </source>
</evidence>
<keyword evidence="6" id="KW-1185">Reference proteome</keyword>
<dbReference type="Gene3D" id="1.10.10.10">
    <property type="entry name" value="Winged helix-like DNA-binding domain superfamily/Winged helix DNA-binding domain"/>
    <property type="match status" value="1"/>
</dbReference>
<dbReference type="PRINTS" id="PR00598">
    <property type="entry name" value="HTHMARR"/>
</dbReference>
<dbReference type="GO" id="GO:0006950">
    <property type="term" value="P:response to stress"/>
    <property type="evidence" value="ECO:0007669"/>
    <property type="project" value="TreeGrafter"/>
</dbReference>
<evidence type="ECO:0000313" key="6">
    <source>
        <dbReference type="Proteomes" id="UP000826616"/>
    </source>
</evidence>
<dbReference type="Pfam" id="PF01047">
    <property type="entry name" value="MarR"/>
    <property type="match status" value="1"/>
</dbReference>
<protein>
    <submittedName>
        <fullName evidence="4">DNA-binding transcriptional regulator, MarR family</fullName>
    </submittedName>
    <submittedName>
        <fullName evidence="3">MarR family transcriptional regulator</fullName>
    </submittedName>
</protein>
<gene>
    <name evidence="3" type="ORF">K3F53_18295</name>
    <name evidence="4" type="ORF">SAMN04489735_101617</name>
</gene>
<dbReference type="SMART" id="SM00347">
    <property type="entry name" value="HTH_MARR"/>
    <property type="match status" value="1"/>
</dbReference>